<accession>A0AAD9X5I6</accession>
<reference evidence="3" key="1">
    <citation type="journal article" date="2023" name="Plant J.">
        <title>Genome sequences and population genomics provide insights into the demographic history, inbreeding, and mutation load of two 'living fossil' tree species of Dipteronia.</title>
        <authorList>
            <person name="Feng Y."/>
            <person name="Comes H.P."/>
            <person name="Chen J."/>
            <person name="Zhu S."/>
            <person name="Lu R."/>
            <person name="Zhang X."/>
            <person name="Li P."/>
            <person name="Qiu J."/>
            <person name="Olsen K.M."/>
            <person name="Qiu Y."/>
        </authorList>
    </citation>
    <scope>NUCLEOTIDE SEQUENCE</scope>
    <source>
        <strain evidence="3">KIB01</strain>
    </source>
</reference>
<name>A0AAD9X5I6_9ROSI</name>
<feature type="region of interest" description="Disordered" evidence="1">
    <location>
        <begin position="119"/>
        <end position="150"/>
    </location>
</feature>
<dbReference type="AlphaFoldDB" id="A0AAD9X5I6"/>
<feature type="signal peptide" evidence="2">
    <location>
        <begin position="1"/>
        <end position="20"/>
    </location>
</feature>
<keyword evidence="2" id="KW-0732">Signal</keyword>
<comment type="caution">
    <text evidence="3">The sequence shown here is derived from an EMBL/GenBank/DDBJ whole genome shotgun (WGS) entry which is preliminary data.</text>
</comment>
<dbReference type="EMBL" id="JANJYI010000004">
    <property type="protein sequence ID" value="KAK2653238.1"/>
    <property type="molecule type" value="Genomic_DNA"/>
</dbReference>
<protein>
    <submittedName>
        <fullName evidence="3">Uncharacterized protein</fullName>
    </submittedName>
</protein>
<keyword evidence="4" id="KW-1185">Reference proteome</keyword>
<feature type="compositionally biased region" description="Low complexity" evidence="1">
    <location>
        <begin position="133"/>
        <end position="144"/>
    </location>
</feature>
<organism evidence="3 4">
    <name type="scientific">Dipteronia dyeriana</name>
    <dbReference type="NCBI Taxonomy" id="168575"/>
    <lineage>
        <taxon>Eukaryota</taxon>
        <taxon>Viridiplantae</taxon>
        <taxon>Streptophyta</taxon>
        <taxon>Embryophyta</taxon>
        <taxon>Tracheophyta</taxon>
        <taxon>Spermatophyta</taxon>
        <taxon>Magnoliopsida</taxon>
        <taxon>eudicotyledons</taxon>
        <taxon>Gunneridae</taxon>
        <taxon>Pentapetalae</taxon>
        <taxon>rosids</taxon>
        <taxon>malvids</taxon>
        <taxon>Sapindales</taxon>
        <taxon>Sapindaceae</taxon>
        <taxon>Hippocastanoideae</taxon>
        <taxon>Acereae</taxon>
        <taxon>Dipteronia</taxon>
    </lineage>
</organism>
<proteinExistence type="predicted"/>
<evidence type="ECO:0000313" key="4">
    <source>
        <dbReference type="Proteomes" id="UP001280121"/>
    </source>
</evidence>
<feature type="chain" id="PRO_5041911959" evidence="2">
    <location>
        <begin position="21"/>
        <end position="150"/>
    </location>
</feature>
<gene>
    <name evidence="3" type="ORF">Ddye_013094</name>
</gene>
<sequence>MAVGFVIASLLLLFCLRDRGQKKKETQLPKTTRSVNVRDGGMVILTAYGASIATTAAIGDGSGFNVEALVVVVVVVALEREREKGTVAVRKELSPSLLLLFSVTVVDAPSRRRYWSQSPSSVTVGVSPRRRGSLPSSSQAFSSSDQFVEI</sequence>
<evidence type="ECO:0000256" key="2">
    <source>
        <dbReference type="SAM" id="SignalP"/>
    </source>
</evidence>
<evidence type="ECO:0000256" key="1">
    <source>
        <dbReference type="SAM" id="MobiDB-lite"/>
    </source>
</evidence>
<evidence type="ECO:0000313" key="3">
    <source>
        <dbReference type="EMBL" id="KAK2653238.1"/>
    </source>
</evidence>
<dbReference type="Proteomes" id="UP001280121">
    <property type="component" value="Unassembled WGS sequence"/>
</dbReference>